<dbReference type="Gene3D" id="3.60.21.10">
    <property type="match status" value="1"/>
</dbReference>
<dbReference type="Pfam" id="PF00149">
    <property type="entry name" value="Metallophos"/>
    <property type="match status" value="1"/>
</dbReference>
<dbReference type="SUPFAM" id="SSF49265">
    <property type="entry name" value="Fibronectin type III"/>
    <property type="match status" value="1"/>
</dbReference>
<dbReference type="InterPro" id="IPR003599">
    <property type="entry name" value="Ig_sub"/>
</dbReference>
<dbReference type="Gene3D" id="2.60.40.10">
    <property type="entry name" value="Immunoglobulins"/>
    <property type="match status" value="4"/>
</dbReference>
<dbReference type="SMART" id="SM00409">
    <property type="entry name" value="IG"/>
    <property type="match status" value="1"/>
</dbReference>
<accession>A0A7W7Y6S9</accession>
<comment type="similarity">
    <text evidence="1">Belongs to the sulfatase family.</text>
</comment>
<evidence type="ECO:0000259" key="9">
    <source>
        <dbReference type="PROSITE" id="PS50835"/>
    </source>
</evidence>
<evidence type="ECO:0000256" key="7">
    <source>
        <dbReference type="SAM" id="MobiDB-lite"/>
    </source>
</evidence>
<dbReference type="InterPro" id="IPR000917">
    <property type="entry name" value="Sulfatase_N"/>
</dbReference>
<evidence type="ECO:0000313" key="12">
    <source>
        <dbReference type="Proteomes" id="UP000590740"/>
    </source>
</evidence>
<evidence type="ECO:0000256" key="8">
    <source>
        <dbReference type="SAM" id="SignalP"/>
    </source>
</evidence>
<dbReference type="InterPro" id="IPR015914">
    <property type="entry name" value="PAPs_N"/>
</dbReference>
<dbReference type="Pfam" id="PF09136">
    <property type="entry name" value="Glucodextran_B"/>
    <property type="match status" value="1"/>
</dbReference>
<dbReference type="InterPro" id="IPR008963">
    <property type="entry name" value="Purple_acid_Pase-like_N"/>
</dbReference>
<dbReference type="RefSeq" id="WP_184337520.1">
    <property type="nucleotide sequence ID" value="NZ_JACHIG010000001.1"/>
</dbReference>
<dbReference type="Proteomes" id="UP000590740">
    <property type="component" value="Unassembled WGS sequence"/>
</dbReference>
<keyword evidence="12" id="KW-1185">Reference proteome</keyword>
<dbReference type="SMART" id="SM00060">
    <property type="entry name" value="FN3"/>
    <property type="match status" value="3"/>
</dbReference>
<gene>
    <name evidence="11" type="ORF">HNQ65_000215</name>
</gene>
<dbReference type="InterPro" id="IPR004843">
    <property type="entry name" value="Calcineurin-like_PHP"/>
</dbReference>
<dbReference type="SUPFAM" id="SSF48726">
    <property type="entry name" value="Immunoglobulin"/>
    <property type="match status" value="1"/>
</dbReference>
<keyword evidence="5" id="KW-0106">Calcium</keyword>
<keyword evidence="3 8" id="KW-0732">Signal</keyword>
<dbReference type="PANTHER" id="PTHR10342:SF274">
    <property type="entry name" value="ARYLSULFATASE B"/>
    <property type="match status" value="1"/>
</dbReference>
<evidence type="ECO:0000313" key="11">
    <source>
        <dbReference type="EMBL" id="MBB5030661.1"/>
    </source>
</evidence>
<dbReference type="Gene3D" id="3.40.720.10">
    <property type="entry name" value="Alkaline Phosphatase, subunit A"/>
    <property type="match status" value="1"/>
</dbReference>
<dbReference type="InterPro" id="IPR024607">
    <property type="entry name" value="Sulfatase_CS"/>
</dbReference>
<dbReference type="PROSITE" id="PS50835">
    <property type="entry name" value="IG_LIKE"/>
    <property type="match status" value="1"/>
</dbReference>
<evidence type="ECO:0000259" key="10">
    <source>
        <dbReference type="PROSITE" id="PS50853"/>
    </source>
</evidence>
<reference evidence="11 12" key="1">
    <citation type="submission" date="2020-08" db="EMBL/GenBank/DDBJ databases">
        <title>Genomic Encyclopedia of Type Strains, Phase IV (KMG-IV): sequencing the most valuable type-strain genomes for metagenomic binning, comparative biology and taxonomic classification.</title>
        <authorList>
            <person name="Goeker M."/>
        </authorList>
    </citation>
    <scope>NUCLEOTIDE SEQUENCE [LARGE SCALE GENOMIC DNA]</scope>
    <source>
        <strain evidence="11 12">DSM 12252</strain>
    </source>
</reference>
<dbReference type="GO" id="GO:0003993">
    <property type="term" value="F:acid phosphatase activity"/>
    <property type="evidence" value="ECO:0007669"/>
    <property type="project" value="InterPro"/>
</dbReference>
<dbReference type="NCBIfam" id="NF041940">
    <property type="entry name" value="choice_anch_X"/>
    <property type="match status" value="2"/>
</dbReference>
<evidence type="ECO:0000256" key="3">
    <source>
        <dbReference type="ARBA" id="ARBA00022729"/>
    </source>
</evidence>
<comment type="caution">
    <text evidence="11">The sequence shown here is derived from an EMBL/GenBank/DDBJ whole genome shotgun (WGS) entry which is preliminary data.</text>
</comment>
<organism evidence="11 12">
    <name type="scientific">Prosthecobacter vanneervenii</name>
    <dbReference type="NCBI Taxonomy" id="48466"/>
    <lineage>
        <taxon>Bacteria</taxon>
        <taxon>Pseudomonadati</taxon>
        <taxon>Verrucomicrobiota</taxon>
        <taxon>Verrucomicrobiia</taxon>
        <taxon>Verrucomicrobiales</taxon>
        <taxon>Verrucomicrobiaceae</taxon>
        <taxon>Prosthecobacter</taxon>
    </lineage>
</organism>
<evidence type="ECO:0000256" key="4">
    <source>
        <dbReference type="ARBA" id="ARBA00022801"/>
    </source>
</evidence>
<evidence type="ECO:0000256" key="6">
    <source>
        <dbReference type="ARBA" id="ARBA00023180"/>
    </source>
</evidence>
<keyword evidence="6" id="KW-0325">Glycoprotein</keyword>
<dbReference type="InterPro" id="IPR007110">
    <property type="entry name" value="Ig-like_dom"/>
</dbReference>
<dbReference type="SUPFAM" id="SSF49363">
    <property type="entry name" value="Purple acid phosphatase, N-terminal domain"/>
    <property type="match status" value="1"/>
</dbReference>
<feature type="domain" description="Ig-like" evidence="9">
    <location>
        <begin position="2452"/>
        <end position="2555"/>
    </location>
</feature>
<dbReference type="InterPro" id="IPR025924">
    <property type="entry name" value="YHYH_dom"/>
</dbReference>
<dbReference type="GO" id="GO:0016020">
    <property type="term" value="C:membrane"/>
    <property type="evidence" value="ECO:0007669"/>
    <property type="project" value="InterPro"/>
</dbReference>
<keyword evidence="4" id="KW-0378">Hydrolase</keyword>
<dbReference type="GO" id="GO:0005509">
    <property type="term" value="F:calcium ion binding"/>
    <property type="evidence" value="ECO:0007669"/>
    <property type="project" value="InterPro"/>
</dbReference>
<evidence type="ECO:0000256" key="1">
    <source>
        <dbReference type="ARBA" id="ARBA00008779"/>
    </source>
</evidence>
<dbReference type="InterPro" id="IPR015919">
    <property type="entry name" value="Cadherin-like_sf"/>
</dbReference>
<dbReference type="EMBL" id="JACHIG010000001">
    <property type="protein sequence ID" value="MBB5030661.1"/>
    <property type="molecule type" value="Genomic_DNA"/>
</dbReference>
<dbReference type="InterPro" id="IPR036179">
    <property type="entry name" value="Ig-like_dom_sf"/>
</dbReference>
<dbReference type="GO" id="GO:0008484">
    <property type="term" value="F:sulfuric ester hydrolase activity"/>
    <property type="evidence" value="ECO:0007669"/>
    <property type="project" value="InterPro"/>
</dbReference>
<feature type="domain" description="Fibronectin type-III" evidence="10">
    <location>
        <begin position="2567"/>
        <end position="2659"/>
    </location>
</feature>
<dbReference type="InterPro" id="IPR003961">
    <property type="entry name" value="FN3_dom"/>
</dbReference>
<dbReference type="InterPro" id="IPR047115">
    <property type="entry name" value="ARSB"/>
</dbReference>
<sequence length="3949" mass="405557">MKIPDRLLLPLAALAFPAICPAHTPGDVATTGRKGPFTEEMRQHILDDFMASSAGQKLMSKAPAPVVAKPTAPKAPLRMAAGNSMTGLPALMRLASLAQLSSYVAPAGNGALMAASFAPFKPKVRFYWDGTTFYEESDNMPDNMPNRMVGISSWQQQIPLPVAYFSGVTNPEGTAGSLGYGQPNYWRLPLVPTVAASPTLIFTPGSTNNNFQRGAVALASNGVAIFNPANNTGRVSYEIGELDYYGGHCGMADDYHYHIVPMHLSARFGGPLSDDKPVAWALDGYPIYGYVEPDGSTRQTLDSLGGHDHGSGWGYHYHAVGTNTVDATHPYGTPQSPYMMTSFKGTVVNFGGQVDGQPEISAIRQSGTGGYTAQPVSGAGFNANAYKNPVALTTDGSGNLIEDTSPGAVASADNYRLRVTINGTDYDECWKINRNANPKTLTITWRLPGATTTTVYTPSATSNGGARLTTYPMSGWSEIKLPDTGQTITVSGAPFGEDADYTINPPSLTDNGDGTITDNVTGLMWQKTDAGESTWASAVTNASTQSTGGYTDWRLPTPAELFSIFNHNNNPAFDQTKFPNTNSADYWWTSDIYGTDATHVWCTNAGGGLGPKPITETISAGGSLRYNARYVRGSKPGNGHSYVNNNDGTITDTDTSLMWTQLPAAAMNWQSAISYAENLSLGGYGDWRLPTVKELQTLTDYTLATATTTTGLKPAMNRTLFAKTLAGCITTAGGTTITCADTTGMIPGMVLVDPSNPGGTYLPTGTPPVVASVTSATTFTVTSGTGILASSGQTFRALVPPTAYWTSSAVKSGTVTQAWLVEMGINNSVPAQIGPTRGAQGIISYEVFASTYPVFAVRTTSVTTQISVAQGSSTLTDGVSSVGFSGMSTKTFTITNNGTTSLTLNGVTIDGTNASNFALISAPANPTTLAAGGSTTFGVMFSNASPGSSYSAALHIACSDTAVGSSFDATLTGTVPVIGTPATNPTSVENTDTPYVTTQISPPSGTTISQVQLSYSMGVQTPSQVFSETMTPVVYPQPWQGNGALNAWTTASGGSGQISQNGSGSNHSTPISLTACTTTSGSATVTCASTAGVWPGMLVAGTNIPTGATVSSVTNSTTLVLNSSATGSGSALTLYAGGLTLSGCSITSGSATVTCSSTAGLIGATTVSLTSGATTSGSATVTCASTTGVQVGMTLTGTGIPANTVVKTVTNSTQLIMSSNATATNTGLAITATLSGMPVTGQGIPNNTTVSAVNSATQFTLSGNASATNASATLTAAGTGLQFTRGSALYTDNTVTTTNAIPAAGLSGTLQFYVQTQNMVAGNGWTMQLSPDGGTTWNTRLSESYASTTVNLSGCSLTSGSTTITCASTSGLTAGMSVGSPSLVLTGCSTSTGSATITCASTTGLTPGMVVVGAGVPNNATVSSVTSGTQFVLSANSTANGSAQTFNAISGVMLTSVATTSGSTTVTCASTSSLVAGMSLTGANSIPANTYVSSITNSTTFVLSTAATSTSTGQGLVATYLAAGSTVTSVTDATHFVVNTAPALAASSIALAGTTLNHGYQSYSYTLLQNELVNTLKMRFQYSGYNPPTPTRSPVFNVDDISISTVPGVTLTMFDDGTHGDGAAGDGVYGVQLPAFASGTQISYSIQVKDSTGATTTLANAGSYTVTLPLAITTAPALPNALTSAAYTQSLTATGGSGSGYTWNVTGGSLPPGVTLGTNGTFSGTPTAAGTYAFSVTVTDSALHTASQLFTVTSSTPPNVLIIVTDDQGWGDIGYHTYAGRVHVDTPAMDSFATKGIRLERFYPTAVCSVTRSTLLTGRSAIRTGVNNSRGLDLSEHIMPQTFAASGYQTFMAGKWHCGGADKNIAYTTVNGQNTLIIQEGTAYAPTNRGWGLHYGTYSGAIDCLTHRSAETLIDNVYHPDWWLNNVIVDGASEHTDSQGHGGYSGDLLTDKIISQIQNRDTSKPFLGYLAFNTIHGPVSAPADVLAKYGTPSDPTHYIADVPTRTLAASVDNMDKNMARVLAALDTAGITNNTIVVFFSDNGGENATGGSDLPLRGAKTDPYEGGIRTPAGIRWPGQLAGGLTVTNCVTTNGSTTVTCDSTTGLYSGMALAGTGLAYGSTVASVTDATHFILSAAPATASSPSSITITAGVISNMYLWVGDLFPTLCAATGVTPQNTKPFDGLNMWPALKSISGSAPDGTQTRFQTNPDGSKNTTVTNISPLVTVASPNVGFNNFTDPLSGQTKTFKLIYSATGGGRGATATATVSGGVITNLTLNSGGTGYTNTPTISFSGGGGTGATATATVSQGTVTAVNLTNGGSGYTSAPNVLFSGALLLTNSSTTAGSTAVTCSSTVGLQAGASIYGVGIKGGATVASVTDATHFVMSDPPNVAYSGITLNVGFTTYQLFNIQDDPYETTDIMLGANASSYSAIVSSLQSAISITPEVYPPYIGPALITNTAAQGSTVQLYAPFTSYAKNAPTVQWRKNGVNLSDGGRISGSTSYTTAVAPDGKVYVSGSSYAMLTITGVTTADAGSYDVVINNVNTYVSPNVTNSVTSPAGTLTVVVGSPALNTLPAYTTGTTRTISWPAVTNATSYTVQAATDVNFSSILSSQTVSTTSVTFSGLTSGTQYWYRATATDGVTTSSYSSIVTSTQDAVNPAVAITTPADGATSSQTTVNVQGTASDAPSGIASVMVNGVAATTADGYAHWSASVPLSVGGNTLTATATDAAGNMAASSITVSLSPITPVISSVSTAPTSPTYMDSVYVVARVQAGQAPVSSVKLSYNTATPVSTTIWREVFGNTSSNNWNGSGALNSWNTVGAGNVRQAVSNANHTTPLSITGASTTSGSTAVTCTSTAGLWPGMLITGTNIPGSTSGASTGNTTVASVSSTTTFVLSQAATGTSTGLTLTAAGVTLTNASTTSGSTTVTCDNTAGLINGMSVTGTGVPNNATVSSVTNGTTLVLSIAATATGSALTLSASGAAAEFNGGTTSLTGSMFTTTGNINTTGTAGYVEFYLQTLSLAGPTTTVNVSGTLTSGSAVVTGSTTGSLGVGMLVQGSGVPAGATIISIDSASQFTISAAATSAATVSITATNNNQWTFQVSSDGGNTWNTRLSEDWNSKTLGLTSVVTNATGSASGSTAVTCTSTSGLVAGRALIGPTVYVTGSTTSGSAVVTTSSTSTLAVGMFLSGASGIPNATRILSIDSATQFTMSANATATSASNAMAATTFAPNTTVSSITSGTSFVINTAAYVNTSAAPVAVNATSINHGFQLFHYDLAGAELGTQTKLRWQFAGYTPTSPTGKPRVDIDDIIVGTTAPPANVLLTMVDDGLHADGAAGDGIYGVQIPVQNGGTTVNFSITATDSSSGVTVNPASGTYTYTVASSITDATIKGAEFLGMPSDTSMTLNVVGSTDLYAFVEYGTSPGSYTQATTPALFQVDAAHPEFYNPVEITLSGLQPDTEYYYRFRYRGTGASFYNARGERSFHTARARGTSFTFTISADPHLDVNTDLSLLDRAMSNIATDAPDFHIDLGDIFMTDKMEQPLANGIPAIWGGELSTGQLNQTLLNNRAILLRNQFELVCHSVPFFFTLGNHEAEYGYLFNSATDKLNNIPAWDLLARKAYYPTPVPSAFYSGNPTPLTYTGGSLGLLEDYYAWEWGDALFIVLDPFWNTTTNPNQGNDAWNWTLGQTQYNWLRDTLKNSSARYKFVFMHHIVGGTTTLADGVTPNVAARGGVEVAGFYEWGGLNADGTTNGFASHRPGWDMPIHNLLKQNKVSVVFHGHDHLYGYQTLDGIVYLECPQPGTANYTTLGSAADGKYTQGLSSLLLADSGHIRVRVTPAQVVADYVRAYRPQDENASRHNLDVSNSFTLRPTVFPPIEMVAAGAGQVVLRWNAVPNKPYQIQYSTDLVTWQTITTTPLTFTNTNTNATYTDTLPARINGQRAFYRVMWTP</sequence>
<dbReference type="SUPFAM" id="SSF53649">
    <property type="entry name" value="Alkaline phosphatase-like"/>
    <property type="match status" value="1"/>
</dbReference>
<dbReference type="SUPFAM" id="SSF56300">
    <property type="entry name" value="Metallo-dependent phosphatases"/>
    <property type="match status" value="1"/>
</dbReference>
<dbReference type="PROSITE" id="PS50853">
    <property type="entry name" value="FN3"/>
    <property type="match status" value="1"/>
</dbReference>
<dbReference type="InterPro" id="IPR011460">
    <property type="entry name" value="Lcl_C"/>
</dbReference>
<evidence type="ECO:0000256" key="2">
    <source>
        <dbReference type="ARBA" id="ARBA00022723"/>
    </source>
</evidence>
<feature type="region of interest" description="Disordered" evidence="7">
    <location>
        <begin position="982"/>
        <end position="1003"/>
    </location>
</feature>
<dbReference type="InterPro" id="IPR017850">
    <property type="entry name" value="Alkaline_phosphatase_core_sf"/>
</dbReference>
<name>A0A7W7Y6S9_9BACT</name>
<dbReference type="PANTHER" id="PTHR10342">
    <property type="entry name" value="ARYLSULFATASE"/>
    <property type="match status" value="1"/>
</dbReference>
<dbReference type="Pfam" id="PF16656">
    <property type="entry name" value="Pur_ac_phosph_N"/>
    <property type="match status" value="1"/>
</dbReference>
<dbReference type="Pfam" id="PF14240">
    <property type="entry name" value="YHYH"/>
    <property type="match status" value="1"/>
</dbReference>
<feature type="signal peptide" evidence="8">
    <location>
        <begin position="1"/>
        <end position="22"/>
    </location>
</feature>
<proteinExistence type="inferred from homology"/>
<dbReference type="CDD" id="cd00063">
    <property type="entry name" value="FN3"/>
    <property type="match status" value="1"/>
</dbReference>
<dbReference type="PROSITE" id="PS00149">
    <property type="entry name" value="SULFATASE_2"/>
    <property type="match status" value="1"/>
</dbReference>
<dbReference type="SUPFAM" id="SSF49313">
    <property type="entry name" value="Cadherin-like"/>
    <property type="match status" value="1"/>
</dbReference>
<keyword evidence="2" id="KW-0479">Metal-binding</keyword>
<dbReference type="InterPro" id="IPR029052">
    <property type="entry name" value="Metallo-depent_PP-like"/>
</dbReference>
<dbReference type="Pfam" id="PF07603">
    <property type="entry name" value="Lcl_C"/>
    <property type="match status" value="2"/>
</dbReference>
<protein>
    <submittedName>
        <fullName evidence="11">Phosphodiesterase/alkaline phosphatase D-like protein</fullName>
    </submittedName>
</protein>
<feature type="chain" id="PRO_5031474379" evidence="8">
    <location>
        <begin position="23"/>
        <end position="3949"/>
    </location>
</feature>
<dbReference type="InterPro" id="IPR013783">
    <property type="entry name" value="Ig-like_fold"/>
</dbReference>
<dbReference type="Pfam" id="PF00884">
    <property type="entry name" value="Sulfatase"/>
    <property type="match status" value="1"/>
</dbReference>
<dbReference type="InterPro" id="IPR036116">
    <property type="entry name" value="FN3_sf"/>
</dbReference>
<evidence type="ECO:0000256" key="5">
    <source>
        <dbReference type="ARBA" id="ARBA00022837"/>
    </source>
</evidence>